<dbReference type="GeneID" id="14865517"/>
<protein>
    <recommendedName>
        <fullName evidence="5">Glutathione S-transferase</fullName>
    </recommendedName>
</protein>
<dbReference type="CDD" id="cd03192">
    <property type="entry name" value="GST_C_Sigma_like"/>
    <property type="match status" value="1"/>
</dbReference>
<sequence>MSPTLYYFNGQGRGELIRLILTFANVKFDDQRVKSIKETQGLSEKLAFGQLPFYEDNDVRISQSYAIARYVAKQHGLAGSTDLESALIDGVADSLWDILSPYFSSRDNPEKLQKFKDETIQKFVSKLEELLIKNGGQHFVGKQYTWGDIAIYFGFEYLKKLGFGEQIKGYPTLEAFALKFSQIPQIAEYLKNRPETQF</sequence>
<evidence type="ECO:0000313" key="4">
    <source>
        <dbReference type="Proteomes" id="UP000007797"/>
    </source>
</evidence>
<evidence type="ECO:0008006" key="5">
    <source>
        <dbReference type="Google" id="ProtNLM"/>
    </source>
</evidence>
<dbReference type="Pfam" id="PF02798">
    <property type="entry name" value="GST_N"/>
    <property type="match status" value="1"/>
</dbReference>
<evidence type="ECO:0000259" key="1">
    <source>
        <dbReference type="PROSITE" id="PS50404"/>
    </source>
</evidence>
<dbReference type="PROSITE" id="PS50404">
    <property type="entry name" value="GST_NTER"/>
    <property type="match status" value="1"/>
</dbReference>
<proteinExistence type="predicted"/>
<dbReference type="PANTHER" id="PTHR11571:SF150">
    <property type="entry name" value="GLUTATHIONE S-TRANSFERASE"/>
    <property type="match status" value="1"/>
</dbReference>
<dbReference type="RefSeq" id="XP_004350195.1">
    <property type="nucleotide sequence ID" value="XM_004350145.1"/>
</dbReference>
<dbReference type="SFLD" id="SFLDG00363">
    <property type="entry name" value="AMPS_(cytGST):_Alpha-__Mu-__Pi"/>
    <property type="match status" value="1"/>
</dbReference>
<evidence type="ECO:0000313" key="3">
    <source>
        <dbReference type="EMBL" id="EGG13491.1"/>
    </source>
</evidence>
<dbReference type="InterPro" id="IPR004046">
    <property type="entry name" value="GST_C"/>
</dbReference>
<evidence type="ECO:0000259" key="2">
    <source>
        <dbReference type="PROSITE" id="PS50405"/>
    </source>
</evidence>
<dbReference type="InterPro" id="IPR010987">
    <property type="entry name" value="Glutathione-S-Trfase_C-like"/>
</dbReference>
<dbReference type="Pfam" id="PF14497">
    <property type="entry name" value="GST_C_3"/>
    <property type="match status" value="1"/>
</dbReference>
<dbReference type="InterPro" id="IPR036249">
    <property type="entry name" value="Thioredoxin-like_sf"/>
</dbReference>
<dbReference type="InterPro" id="IPR036282">
    <property type="entry name" value="Glutathione-S-Trfase_C_sf"/>
</dbReference>
<feature type="domain" description="GST C-terminal" evidence="2">
    <location>
        <begin position="81"/>
        <end position="198"/>
    </location>
</feature>
<dbReference type="Proteomes" id="UP000007797">
    <property type="component" value="Unassembled WGS sequence"/>
</dbReference>
<dbReference type="STRING" id="1054147.F4QFN8"/>
<gene>
    <name evidence="3" type="ORF">DFA_11252</name>
</gene>
<dbReference type="InterPro" id="IPR004045">
    <property type="entry name" value="Glutathione_S-Trfase_N"/>
</dbReference>
<dbReference type="GO" id="GO:0004364">
    <property type="term" value="F:glutathione transferase activity"/>
    <property type="evidence" value="ECO:0007669"/>
    <property type="project" value="TreeGrafter"/>
</dbReference>
<dbReference type="Gene3D" id="3.40.30.10">
    <property type="entry name" value="Glutaredoxin"/>
    <property type="match status" value="1"/>
</dbReference>
<keyword evidence="4" id="KW-1185">Reference proteome</keyword>
<dbReference type="CDD" id="cd03039">
    <property type="entry name" value="GST_N_Sigma_like"/>
    <property type="match status" value="1"/>
</dbReference>
<dbReference type="FunFam" id="1.20.1050.10:FF:000030">
    <property type="entry name" value="Glutathione S-transferase S1"/>
    <property type="match status" value="1"/>
</dbReference>
<dbReference type="OMA" id="AYLNIDY"/>
<dbReference type="SFLD" id="SFLDS00019">
    <property type="entry name" value="Glutathione_Transferase_(cytos"/>
    <property type="match status" value="1"/>
</dbReference>
<dbReference type="SUPFAM" id="SSF47616">
    <property type="entry name" value="GST C-terminal domain-like"/>
    <property type="match status" value="1"/>
</dbReference>
<dbReference type="KEGG" id="dfa:DFA_11252"/>
<dbReference type="InterPro" id="IPR040079">
    <property type="entry name" value="Glutathione_S-Trfase"/>
</dbReference>
<dbReference type="Gene3D" id="1.20.1050.10">
    <property type="match status" value="1"/>
</dbReference>
<dbReference type="SFLD" id="SFLDG01205">
    <property type="entry name" value="AMPS.1"/>
    <property type="match status" value="1"/>
</dbReference>
<dbReference type="AlphaFoldDB" id="F4QFN8"/>
<name>F4QFN8_CACFS</name>
<dbReference type="GO" id="GO:0006749">
    <property type="term" value="P:glutathione metabolic process"/>
    <property type="evidence" value="ECO:0007669"/>
    <property type="project" value="TreeGrafter"/>
</dbReference>
<dbReference type="EMBL" id="GL883029">
    <property type="protein sequence ID" value="EGG13491.1"/>
    <property type="molecule type" value="Genomic_DNA"/>
</dbReference>
<feature type="domain" description="GST N-terminal" evidence="1">
    <location>
        <begin position="1"/>
        <end position="79"/>
    </location>
</feature>
<dbReference type="PANTHER" id="PTHR11571">
    <property type="entry name" value="GLUTATHIONE S-TRANSFERASE"/>
    <property type="match status" value="1"/>
</dbReference>
<dbReference type="OrthoDB" id="16574at2759"/>
<organism evidence="3 4">
    <name type="scientific">Cavenderia fasciculata</name>
    <name type="common">Slime mold</name>
    <name type="synonym">Dictyostelium fasciculatum</name>
    <dbReference type="NCBI Taxonomy" id="261658"/>
    <lineage>
        <taxon>Eukaryota</taxon>
        <taxon>Amoebozoa</taxon>
        <taxon>Evosea</taxon>
        <taxon>Eumycetozoa</taxon>
        <taxon>Dictyostelia</taxon>
        <taxon>Acytosteliales</taxon>
        <taxon>Cavenderiaceae</taxon>
        <taxon>Cavenderia</taxon>
    </lineage>
</organism>
<reference evidence="4" key="1">
    <citation type="journal article" date="2011" name="Genome Res.">
        <title>Phylogeny-wide analysis of social amoeba genomes highlights ancient origins for complex intercellular communication.</title>
        <authorList>
            <person name="Heidel A.J."/>
            <person name="Lawal H.M."/>
            <person name="Felder M."/>
            <person name="Schilde C."/>
            <person name="Helps N.R."/>
            <person name="Tunggal B."/>
            <person name="Rivero F."/>
            <person name="John U."/>
            <person name="Schleicher M."/>
            <person name="Eichinger L."/>
            <person name="Platzer M."/>
            <person name="Noegel A.A."/>
            <person name="Schaap P."/>
            <person name="Gloeckner G."/>
        </authorList>
    </citation>
    <scope>NUCLEOTIDE SEQUENCE [LARGE SCALE GENOMIC DNA]</scope>
    <source>
        <strain evidence="4">SH3</strain>
    </source>
</reference>
<dbReference type="PROSITE" id="PS50405">
    <property type="entry name" value="GST_CTER"/>
    <property type="match status" value="1"/>
</dbReference>
<dbReference type="InterPro" id="IPR050213">
    <property type="entry name" value="GST_superfamily"/>
</dbReference>
<accession>F4QFN8</accession>
<dbReference type="SUPFAM" id="SSF52833">
    <property type="entry name" value="Thioredoxin-like"/>
    <property type="match status" value="1"/>
</dbReference>